<comment type="caution">
    <text evidence="1">The sequence shown here is derived from an EMBL/GenBank/DDBJ whole genome shotgun (WGS) entry which is preliminary data.</text>
</comment>
<protein>
    <submittedName>
        <fullName evidence="1">Sigma-70 family RNA polymerase sigma factor</fullName>
    </submittedName>
</protein>
<accession>A0ABX4X0P5</accession>
<dbReference type="Gene3D" id="1.10.10.10">
    <property type="entry name" value="Winged helix-like DNA-binding domain superfamily/Winged helix DNA-binding domain"/>
    <property type="match status" value="1"/>
</dbReference>
<evidence type="ECO:0000313" key="2">
    <source>
        <dbReference type="Proteomes" id="UP000054370"/>
    </source>
</evidence>
<name>A0ABX4X0P5_VIBVL</name>
<sequence length="84" mass="10005">MNTGFEKDITIFSQLLLPECSEKQAIALLLFYFYGRKKTASIMGLQINSVRDYVYRARIKIRKTNDIEDVEHFLIRRILQKIDY</sequence>
<dbReference type="SUPFAM" id="SSF88659">
    <property type="entry name" value="Sigma3 and sigma4 domains of RNA polymerase sigma factors"/>
    <property type="match status" value="1"/>
</dbReference>
<proteinExistence type="predicted"/>
<dbReference type="InterPro" id="IPR013324">
    <property type="entry name" value="RNA_pol_sigma_r3/r4-like"/>
</dbReference>
<dbReference type="EMBL" id="LOSH02000002">
    <property type="protein sequence ID" value="PNM76909.1"/>
    <property type="molecule type" value="Genomic_DNA"/>
</dbReference>
<organism evidence="1 2">
    <name type="scientific">Vibrio vulnificus</name>
    <dbReference type="NCBI Taxonomy" id="672"/>
    <lineage>
        <taxon>Bacteria</taxon>
        <taxon>Pseudomonadati</taxon>
        <taxon>Pseudomonadota</taxon>
        <taxon>Gammaproteobacteria</taxon>
        <taxon>Vibrionales</taxon>
        <taxon>Vibrionaceae</taxon>
        <taxon>Vibrio</taxon>
    </lineage>
</organism>
<evidence type="ECO:0000313" key="1">
    <source>
        <dbReference type="EMBL" id="PNM76909.1"/>
    </source>
</evidence>
<reference evidence="1" key="1">
    <citation type="submission" date="2017-12" db="EMBL/GenBank/DDBJ databases">
        <title>FDA dAtabase for Regulatory Grade micrObial Sequences (FDA-ARGOS): Supporting development and validation of Infectious Disease Dx tests.</title>
        <authorList>
            <person name="Hoffmann M."/>
            <person name="Allard M."/>
            <person name="Evans P."/>
            <person name="Brown E."/>
            <person name="Tallon L.J."/>
            <person name="Sadzewicz L."/>
            <person name="Sengamalay N."/>
            <person name="Ott S."/>
            <person name="Godinez A."/>
            <person name="Nagaraj S."/>
            <person name="Vavikolanu K."/>
            <person name="Aluvathingal J."/>
            <person name="Nadendla S."/>
            <person name="Hobson J."/>
            <person name="Sichtig H."/>
        </authorList>
    </citation>
    <scope>NUCLEOTIDE SEQUENCE [LARGE SCALE GENOMIC DNA]</scope>
    <source>
        <strain evidence="1">FDAARGOS_118</strain>
    </source>
</reference>
<dbReference type="InterPro" id="IPR036388">
    <property type="entry name" value="WH-like_DNA-bd_sf"/>
</dbReference>
<dbReference type="Proteomes" id="UP000054370">
    <property type="component" value="Unassembled WGS sequence"/>
</dbReference>
<keyword evidence="2" id="KW-1185">Reference proteome</keyword>
<gene>
    <name evidence="1" type="ORF">AL548_007270</name>
</gene>